<dbReference type="AlphaFoldDB" id="A0A2I1HTV9"/>
<dbReference type="EMBL" id="LLXI01006884">
    <property type="protein sequence ID" value="PKY62325.1"/>
    <property type="molecule type" value="Genomic_DNA"/>
</dbReference>
<proteinExistence type="predicted"/>
<name>A0A2I1HTV9_9GLOM</name>
<dbReference type="VEuPathDB" id="FungiDB:RhiirFUN_001917"/>
<evidence type="ECO:0000313" key="3">
    <source>
        <dbReference type="Proteomes" id="UP000234323"/>
    </source>
</evidence>
<feature type="compositionally biased region" description="Basic and acidic residues" evidence="1">
    <location>
        <begin position="267"/>
        <end position="279"/>
    </location>
</feature>
<reference evidence="2 3" key="1">
    <citation type="submission" date="2015-10" db="EMBL/GenBank/DDBJ databases">
        <title>Genome analyses suggest a sexual origin of heterokaryosis in a supposedly ancient asexual fungus.</title>
        <authorList>
            <person name="Ropars J."/>
            <person name="Sedzielewska K."/>
            <person name="Noel J."/>
            <person name="Charron P."/>
            <person name="Farinelli L."/>
            <person name="Marton T."/>
            <person name="Kruger M."/>
            <person name="Pelin A."/>
            <person name="Brachmann A."/>
            <person name="Corradi N."/>
        </authorList>
    </citation>
    <scope>NUCLEOTIDE SEQUENCE [LARGE SCALE GENOMIC DNA]</scope>
    <source>
        <strain evidence="2 3">A4</strain>
    </source>
</reference>
<keyword evidence="3" id="KW-1185">Reference proteome</keyword>
<organism evidence="2 3">
    <name type="scientific">Rhizophagus irregularis</name>
    <dbReference type="NCBI Taxonomy" id="588596"/>
    <lineage>
        <taxon>Eukaryota</taxon>
        <taxon>Fungi</taxon>
        <taxon>Fungi incertae sedis</taxon>
        <taxon>Mucoromycota</taxon>
        <taxon>Glomeromycotina</taxon>
        <taxon>Glomeromycetes</taxon>
        <taxon>Glomerales</taxon>
        <taxon>Glomeraceae</taxon>
        <taxon>Rhizophagus</taxon>
    </lineage>
</organism>
<comment type="caution">
    <text evidence="2">The sequence shown here is derived from an EMBL/GenBank/DDBJ whole genome shotgun (WGS) entry which is preliminary data.</text>
</comment>
<feature type="non-terminal residue" evidence="2">
    <location>
        <position position="1"/>
    </location>
</feature>
<dbReference type="Proteomes" id="UP000234323">
    <property type="component" value="Unassembled WGS sequence"/>
</dbReference>
<sequence length="297" mass="34150">KFNARKDAISALNTEVLKYPIKEVRILFSRDLMSPEISEDEEVYGHNSEETYFVPSIPWRSDEAIKIRNIIDAEVECQHQSKLCKGSVGRVINSYKRITVTPSNEPKFSRLASFILKCPTSSNFPQWAIKSTSQNTLNNSMFMSEISNESIGSIAVNTAEIFENDLMNLLDKQDINFEQFFTLDENNQLTTNLQHILDSPYDNGCTAPAEFNNTERPIIDLDSGFKDNTNILKEMDFNNNQQVYLNDQSEQITEQTNQMEKKQKKLTLKEKKKQEEIEQIKQGNQAESEESLKLPNK</sequence>
<accession>A0A2I1HTV9</accession>
<gene>
    <name evidence="2" type="ORF">RhiirA4_488607</name>
</gene>
<evidence type="ECO:0000313" key="2">
    <source>
        <dbReference type="EMBL" id="PKY62325.1"/>
    </source>
</evidence>
<dbReference type="VEuPathDB" id="FungiDB:FUN_020317"/>
<protein>
    <submittedName>
        <fullName evidence="2">Uncharacterized protein</fullName>
    </submittedName>
</protein>
<feature type="region of interest" description="Disordered" evidence="1">
    <location>
        <begin position="254"/>
        <end position="297"/>
    </location>
</feature>
<evidence type="ECO:0000256" key="1">
    <source>
        <dbReference type="SAM" id="MobiDB-lite"/>
    </source>
</evidence>